<dbReference type="EMBL" id="AFPZ01000055">
    <property type="protein sequence ID" value="EGQ26192.1"/>
    <property type="molecule type" value="Genomic_DNA"/>
</dbReference>
<evidence type="ECO:0000313" key="2">
    <source>
        <dbReference type="Proteomes" id="UP000005316"/>
    </source>
</evidence>
<dbReference type="HOGENOM" id="CLU_1274700_0_0_9"/>
<dbReference type="AlphaFoldDB" id="F9DSL8"/>
<name>F9DSL8_9BACL</name>
<gene>
    <name evidence="1" type="ORF">HMPREF9372_1799</name>
</gene>
<dbReference type="eggNOG" id="COG0582">
    <property type="taxonomic scope" value="Bacteria"/>
</dbReference>
<sequence>HKQDNDKEVRNYITPGDTRHFSMCNLMLQGINPLSIAKMAGHVRLGTQRNYWGHIEYFVESFVYILTSKYRVNRLEKELSEGIFGVMDKVDESKIFSPQDFEFVQEVEHGFCRNAIFPENCPGECRYCEHYFFHPQDFEEGIKWLQDGSDLLEQQLTVELRSLLDLYKNMKFNLNTESYSIIDQESALSKANLLNRLIKQKAMLDSLIPETKGVKL</sequence>
<proteinExistence type="predicted"/>
<organism evidence="1 2">
    <name type="scientific">Sporosarcina newyorkensis 2681</name>
    <dbReference type="NCBI Taxonomy" id="1027292"/>
    <lineage>
        <taxon>Bacteria</taxon>
        <taxon>Bacillati</taxon>
        <taxon>Bacillota</taxon>
        <taxon>Bacilli</taxon>
        <taxon>Bacillales</taxon>
        <taxon>Caryophanaceae</taxon>
        <taxon>Sporosarcina</taxon>
    </lineage>
</organism>
<comment type="caution">
    <text evidence="1">The sequence shown here is derived from an EMBL/GenBank/DDBJ whole genome shotgun (WGS) entry which is preliminary data.</text>
</comment>
<evidence type="ECO:0000313" key="1">
    <source>
        <dbReference type="EMBL" id="EGQ26192.1"/>
    </source>
</evidence>
<evidence type="ECO:0008006" key="3">
    <source>
        <dbReference type="Google" id="ProtNLM"/>
    </source>
</evidence>
<reference evidence="1 2" key="1">
    <citation type="submission" date="2011-04" db="EMBL/GenBank/DDBJ databases">
        <authorList>
            <person name="Muzny D."/>
            <person name="Qin X."/>
            <person name="Deng J."/>
            <person name="Jiang H."/>
            <person name="Liu Y."/>
            <person name="Qu J."/>
            <person name="Song X.-Z."/>
            <person name="Zhang L."/>
            <person name="Thornton R."/>
            <person name="Coyle M."/>
            <person name="Francisco L."/>
            <person name="Jackson L."/>
            <person name="Javaid M."/>
            <person name="Korchina V."/>
            <person name="Kovar C."/>
            <person name="Mata R."/>
            <person name="Mathew T."/>
            <person name="Ngo R."/>
            <person name="Nguyen L."/>
            <person name="Nguyen N."/>
            <person name="Okwuonu G."/>
            <person name="Ongeri F."/>
            <person name="Pham C."/>
            <person name="Simmons D."/>
            <person name="Wilczek-Boney K."/>
            <person name="Hale W."/>
            <person name="Jakkamsetti A."/>
            <person name="Pham P."/>
            <person name="Ruth R."/>
            <person name="San Lucas F."/>
            <person name="Warren J."/>
            <person name="Zhang J."/>
            <person name="Zhao Z."/>
            <person name="Zhou C."/>
            <person name="Zhu D."/>
            <person name="Lee S."/>
            <person name="Bess C."/>
            <person name="Blankenburg K."/>
            <person name="Forbes L."/>
            <person name="Fu Q."/>
            <person name="Gubbala S."/>
            <person name="Hirani K."/>
            <person name="Jayaseelan J.C."/>
            <person name="Lara F."/>
            <person name="Munidasa M."/>
            <person name="Palculict T."/>
            <person name="Patil S."/>
            <person name="Pu L.-L."/>
            <person name="Saada N."/>
            <person name="Tang L."/>
            <person name="Weissenberger G."/>
            <person name="Zhu Y."/>
            <person name="Hemphill L."/>
            <person name="Shang Y."/>
            <person name="Youmans B."/>
            <person name="Ayvaz T."/>
            <person name="Ross M."/>
            <person name="Santibanez J."/>
            <person name="Aqrawi P."/>
            <person name="Gross S."/>
            <person name="Joshi V."/>
            <person name="Fowler G."/>
            <person name="Nazareth L."/>
            <person name="Reid J."/>
            <person name="Worley K."/>
            <person name="Petrosino J."/>
            <person name="Highlander S."/>
            <person name="Gibbs R."/>
        </authorList>
    </citation>
    <scope>NUCLEOTIDE SEQUENCE [LARGE SCALE GENOMIC DNA]</scope>
    <source>
        <strain evidence="1 2">2681</strain>
    </source>
</reference>
<accession>F9DSL8</accession>
<dbReference type="Proteomes" id="UP000005316">
    <property type="component" value="Unassembled WGS sequence"/>
</dbReference>
<feature type="non-terminal residue" evidence="1">
    <location>
        <position position="1"/>
    </location>
</feature>
<protein>
    <recommendedName>
        <fullName evidence="3">Integrase</fullName>
    </recommendedName>
</protein>